<gene>
    <name evidence="1" type="ORF">PVAP13_2NG001227</name>
</gene>
<sequence>MPKQHRNGLNSLIILGAWIIWKHRNSCVFDGLAPNVQSALQAFRDETQSWIVGGAKGLAALGLG</sequence>
<proteinExistence type="predicted"/>
<comment type="caution">
    <text evidence="1">The sequence shown here is derived from an EMBL/GenBank/DDBJ whole genome shotgun (WGS) entry which is preliminary data.</text>
</comment>
<dbReference type="Proteomes" id="UP000823388">
    <property type="component" value="Chromosome 2N"/>
</dbReference>
<protein>
    <submittedName>
        <fullName evidence="1">Uncharacterized protein</fullName>
    </submittedName>
</protein>
<evidence type="ECO:0000313" key="1">
    <source>
        <dbReference type="EMBL" id="KAG2631265.1"/>
    </source>
</evidence>
<reference evidence="1" key="1">
    <citation type="submission" date="2020-05" db="EMBL/GenBank/DDBJ databases">
        <title>WGS assembly of Panicum virgatum.</title>
        <authorList>
            <person name="Lovell J.T."/>
            <person name="Jenkins J."/>
            <person name="Shu S."/>
            <person name="Juenger T.E."/>
            <person name="Schmutz J."/>
        </authorList>
    </citation>
    <scope>NUCLEOTIDE SEQUENCE</scope>
    <source>
        <strain evidence="1">AP13</strain>
    </source>
</reference>
<dbReference type="EMBL" id="CM029040">
    <property type="protein sequence ID" value="KAG2631265.1"/>
    <property type="molecule type" value="Genomic_DNA"/>
</dbReference>
<accession>A0A8T0VA93</accession>
<name>A0A8T0VA93_PANVG</name>
<keyword evidence="2" id="KW-1185">Reference proteome</keyword>
<organism evidence="1 2">
    <name type="scientific">Panicum virgatum</name>
    <name type="common">Blackwell switchgrass</name>
    <dbReference type="NCBI Taxonomy" id="38727"/>
    <lineage>
        <taxon>Eukaryota</taxon>
        <taxon>Viridiplantae</taxon>
        <taxon>Streptophyta</taxon>
        <taxon>Embryophyta</taxon>
        <taxon>Tracheophyta</taxon>
        <taxon>Spermatophyta</taxon>
        <taxon>Magnoliopsida</taxon>
        <taxon>Liliopsida</taxon>
        <taxon>Poales</taxon>
        <taxon>Poaceae</taxon>
        <taxon>PACMAD clade</taxon>
        <taxon>Panicoideae</taxon>
        <taxon>Panicodae</taxon>
        <taxon>Paniceae</taxon>
        <taxon>Panicinae</taxon>
        <taxon>Panicum</taxon>
        <taxon>Panicum sect. Hiantes</taxon>
    </lineage>
</organism>
<dbReference type="AlphaFoldDB" id="A0A8T0VA93"/>
<evidence type="ECO:0000313" key="2">
    <source>
        <dbReference type="Proteomes" id="UP000823388"/>
    </source>
</evidence>